<comment type="catalytic activity">
    <reaction evidence="1">
        <text>ATP + protein L-histidine = ADP + protein N-phospho-L-histidine.</text>
        <dbReference type="EC" id="2.7.13.3"/>
    </reaction>
</comment>
<keyword evidence="3" id="KW-0597">Phosphoprotein</keyword>
<dbReference type="InterPro" id="IPR004358">
    <property type="entry name" value="Sig_transdc_His_kin-like_C"/>
</dbReference>
<dbReference type="PRINTS" id="PR00344">
    <property type="entry name" value="BCTRLSENSOR"/>
</dbReference>
<feature type="domain" description="Histidine kinase" evidence="5">
    <location>
        <begin position="84"/>
        <end position="293"/>
    </location>
</feature>
<dbReference type="Proteomes" id="UP000030700">
    <property type="component" value="Unassembled WGS sequence"/>
</dbReference>
<dbReference type="HOGENOM" id="CLU_000445_89_1_0"/>
<dbReference type="Gene3D" id="3.30.565.10">
    <property type="entry name" value="Histidine kinase-like ATPase, C-terminal domain"/>
    <property type="match status" value="1"/>
</dbReference>
<keyword evidence="4" id="KW-1133">Transmembrane helix</keyword>
<proteinExistence type="predicted"/>
<evidence type="ECO:0000313" key="7">
    <source>
        <dbReference type="Proteomes" id="UP000030700"/>
    </source>
</evidence>
<dbReference type="CDD" id="cd00082">
    <property type="entry name" value="HisKA"/>
    <property type="match status" value="1"/>
</dbReference>
<dbReference type="PANTHER" id="PTHR43065">
    <property type="entry name" value="SENSOR HISTIDINE KINASE"/>
    <property type="match status" value="1"/>
</dbReference>
<dbReference type="InterPro" id="IPR003594">
    <property type="entry name" value="HATPase_dom"/>
</dbReference>
<dbReference type="STRING" id="1499966.U14_00076"/>
<keyword evidence="4" id="KW-0472">Membrane</keyword>
<dbReference type="AlphaFoldDB" id="A0A0S6VUI1"/>
<evidence type="ECO:0000256" key="2">
    <source>
        <dbReference type="ARBA" id="ARBA00012438"/>
    </source>
</evidence>
<dbReference type="PANTHER" id="PTHR43065:SF42">
    <property type="entry name" value="TWO-COMPONENT SENSOR PPRA"/>
    <property type="match status" value="1"/>
</dbReference>
<evidence type="ECO:0000259" key="5">
    <source>
        <dbReference type="PROSITE" id="PS50109"/>
    </source>
</evidence>
<dbReference type="PROSITE" id="PS50109">
    <property type="entry name" value="HIS_KIN"/>
    <property type="match status" value="1"/>
</dbReference>
<dbReference type="Pfam" id="PF00512">
    <property type="entry name" value="HisKA"/>
    <property type="match status" value="1"/>
</dbReference>
<evidence type="ECO:0000313" key="6">
    <source>
        <dbReference type="EMBL" id="GAK48865.1"/>
    </source>
</evidence>
<sequence>MRFTAIIVSIVSLTIFPLAATANNMAYTPIPEPATFSLFLTLFGLLAYRRWGQRRQRSITSDMPEIMPSAAAAHWHLLGQMSGGVIHDVKNALTGIRTCAEVLNYDDMSAADRQEFTATIIAEVDRLTAMLQDVLAVARGETRSQARELTSINTLLRGALETMSCEFRCRNIHIHTDLQTVPDCSMNASQIMRVIMNLFSNACDAMPDGGTLTISSRVLAQSVQVTISDTGCGMSPELQARLFEPFATEGKSNGTGLGMTIVKSILDAHHAVIRIDSLSERGTTVRIEIPCKSGNA</sequence>
<dbReference type="SUPFAM" id="SSF47384">
    <property type="entry name" value="Homodimeric domain of signal transducing histidine kinase"/>
    <property type="match status" value="1"/>
</dbReference>
<keyword evidence="6" id="KW-0418">Kinase</keyword>
<dbReference type="SMART" id="SM00388">
    <property type="entry name" value="HisKA"/>
    <property type="match status" value="1"/>
</dbReference>
<dbReference type="InterPro" id="IPR036890">
    <property type="entry name" value="HATPase_C_sf"/>
</dbReference>
<dbReference type="Gene3D" id="1.10.287.130">
    <property type="match status" value="1"/>
</dbReference>
<keyword evidence="7" id="KW-1185">Reference proteome</keyword>
<keyword evidence="4" id="KW-0812">Transmembrane</keyword>
<name>A0A0S6VUI1_9BACT</name>
<dbReference type="SUPFAM" id="SSF55874">
    <property type="entry name" value="ATPase domain of HSP90 chaperone/DNA topoisomerase II/histidine kinase"/>
    <property type="match status" value="1"/>
</dbReference>
<accession>A0A0S6VUI1</accession>
<dbReference type="GO" id="GO:0000155">
    <property type="term" value="F:phosphorelay sensor kinase activity"/>
    <property type="evidence" value="ECO:0007669"/>
    <property type="project" value="InterPro"/>
</dbReference>
<evidence type="ECO:0000256" key="1">
    <source>
        <dbReference type="ARBA" id="ARBA00000085"/>
    </source>
</evidence>
<dbReference type="EMBL" id="DF820455">
    <property type="protein sequence ID" value="GAK48865.1"/>
    <property type="molecule type" value="Genomic_DNA"/>
</dbReference>
<dbReference type="InterPro" id="IPR005467">
    <property type="entry name" value="His_kinase_dom"/>
</dbReference>
<protein>
    <recommendedName>
        <fullName evidence="2">histidine kinase</fullName>
        <ecNumber evidence="2">2.7.13.3</ecNumber>
    </recommendedName>
</protein>
<dbReference type="InterPro" id="IPR036097">
    <property type="entry name" value="HisK_dim/P_sf"/>
</dbReference>
<evidence type="ECO:0000256" key="4">
    <source>
        <dbReference type="SAM" id="Phobius"/>
    </source>
</evidence>
<dbReference type="SMART" id="SM00387">
    <property type="entry name" value="HATPase_c"/>
    <property type="match status" value="1"/>
</dbReference>
<dbReference type="Pfam" id="PF02518">
    <property type="entry name" value="HATPase_c"/>
    <property type="match status" value="1"/>
</dbReference>
<evidence type="ECO:0000256" key="3">
    <source>
        <dbReference type="ARBA" id="ARBA00022553"/>
    </source>
</evidence>
<keyword evidence="6" id="KW-0808">Transferase</keyword>
<gene>
    <name evidence="6" type="ORF">U14_00076</name>
</gene>
<organism evidence="6">
    <name type="scientific">Candidatus Moduliflexus flocculans</name>
    <dbReference type="NCBI Taxonomy" id="1499966"/>
    <lineage>
        <taxon>Bacteria</taxon>
        <taxon>Candidatus Moduliflexota</taxon>
        <taxon>Candidatus Moduliflexia</taxon>
        <taxon>Candidatus Moduliflexales</taxon>
        <taxon>Candidatus Moduliflexaceae</taxon>
    </lineage>
</organism>
<reference evidence="6" key="1">
    <citation type="journal article" date="2015" name="PeerJ">
        <title>First genomic representation of candidate bacterial phylum KSB3 points to enhanced environmental sensing as a trigger of wastewater bulking.</title>
        <authorList>
            <person name="Sekiguchi Y."/>
            <person name="Ohashi A."/>
            <person name="Parks D.H."/>
            <person name="Yamauchi T."/>
            <person name="Tyson G.W."/>
            <person name="Hugenholtz P."/>
        </authorList>
    </citation>
    <scope>NUCLEOTIDE SEQUENCE [LARGE SCALE GENOMIC DNA]</scope>
</reference>
<feature type="transmembrane region" description="Helical" evidence="4">
    <location>
        <begin position="30"/>
        <end position="48"/>
    </location>
</feature>
<dbReference type="InterPro" id="IPR003661">
    <property type="entry name" value="HisK_dim/P_dom"/>
</dbReference>
<dbReference type="EC" id="2.7.13.3" evidence="2"/>